<protein>
    <submittedName>
        <fullName evidence="1">Uncharacterized protein</fullName>
    </submittedName>
</protein>
<reference evidence="1 2" key="1">
    <citation type="submission" date="2013-07" db="EMBL/GenBank/DDBJ databases">
        <authorList>
            <person name="Stoco P.H."/>
            <person name="Wagner G."/>
            <person name="Gerber A."/>
            <person name="Zaha A."/>
            <person name="Thompson C."/>
            <person name="Bartholomeu D.C."/>
            <person name="Luckemeyer D.D."/>
            <person name="Bahia D."/>
            <person name="Loreto E."/>
            <person name="Prestes E.B."/>
            <person name="Lima F.M."/>
            <person name="Rodrigues-Luiz G."/>
            <person name="Vallejo G.A."/>
            <person name="Filho J.F."/>
            <person name="Monteiro K.M."/>
            <person name="Tyler K.M."/>
            <person name="de Almeida L.G."/>
            <person name="Ortiz M.F."/>
            <person name="Siervo M.A."/>
            <person name="de Moraes M.H."/>
            <person name="Cunha O.L."/>
            <person name="Mendonca-Neto R."/>
            <person name="Silva R."/>
            <person name="Teixeira S.M."/>
            <person name="Murta S.M."/>
            <person name="Sincero T.C."/>
            <person name="Mendes T.A."/>
            <person name="Urmenyi T.P."/>
            <person name="Silva V.G."/>
            <person name="da Rocha W.D."/>
            <person name="Andersson B."/>
            <person name="Romanha A.J."/>
            <person name="Steindel M."/>
            <person name="de Vasconcelos A.T."/>
            <person name="Grisard E.C."/>
        </authorList>
    </citation>
    <scope>NUCLEOTIDE SEQUENCE [LARGE SCALE GENOMIC DNA]</scope>
    <source>
        <strain evidence="1 2">SC58</strain>
    </source>
</reference>
<dbReference type="AlphaFoldDB" id="A0A061J865"/>
<dbReference type="EMBL" id="AUPL01001732">
    <property type="protein sequence ID" value="ESL10535.1"/>
    <property type="molecule type" value="Genomic_DNA"/>
</dbReference>
<proteinExistence type="predicted"/>
<comment type="caution">
    <text evidence="1">The sequence shown here is derived from an EMBL/GenBank/DDBJ whole genome shotgun (WGS) entry which is preliminary data.</text>
</comment>
<evidence type="ECO:0000313" key="2">
    <source>
        <dbReference type="Proteomes" id="UP000031737"/>
    </source>
</evidence>
<evidence type="ECO:0000313" key="1">
    <source>
        <dbReference type="EMBL" id="ESL10535.1"/>
    </source>
</evidence>
<name>A0A061J865_TRYRA</name>
<sequence>MQETAPIVDLETFLRDSFPSHSNLFTTEDVIRALADYTGTFHWEASLAVDSRQSHHTLQQVQTYATKIMMKTREISQEIPRMTVMLQTDQDIFEDKEATWQSGKDSTPLPLKPCMNKTKKICKQFRENGMC</sequence>
<dbReference type="OrthoDB" id="411372at2759"/>
<accession>A0A061J865</accession>
<keyword evidence="2" id="KW-1185">Reference proteome</keyword>
<organism evidence="1 2">
    <name type="scientific">Trypanosoma rangeli SC58</name>
    <dbReference type="NCBI Taxonomy" id="429131"/>
    <lineage>
        <taxon>Eukaryota</taxon>
        <taxon>Discoba</taxon>
        <taxon>Euglenozoa</taxon>
        <taxon>Kinetoplastea</taxon>
        <taxon>Metakinetoplastina</taxon>
        <taxon>Trypanosomatida</taxon>
        <taxon>Trypanosomatidae</taxon>
        <taxon>Trypanosoma</taxon>
        <taxon>Herpetosoma</taxon>
    </lineage>
</organism>
<gene>
    <name evidence="1" type="ORF">TRSC58_01732</name>
</gene>
<dbReference type="VEuPathDB" id="TriTrypDB:TRSC58_01732"/>
<dbReference type="Proteomes" id="UP000031737">
    <property type="component" value="Unassembled WGS sequence"/>
</dbReference>